<dbReference type="GO" id="GO:1990189">
    <property type="term" value="F:protein N-terminal-serine acetyltransferase activity"/>
    <property type="evidence" value="ECO:0007669"/>
    <property type="project" value="TreeGrafter"/>
</dbReference>
<dbReference type="RefSeq" id="WP_111333560.1">
    <property type="nucleotide sequence ID" value="NZ_CP030032.1"/>
</dbReference>
<dbReference type="Pfam" id="PF13302">
    <property type="entry name" value="Acetyltransf_3"/>
    <property type="match status" value="1"/>
</dbReference>
<dbReference type="PANTHER" id="PTHR43441:SF12">
    <property type="entry name" value="RIBOSOMAL N-ACETYLTRANSFERASE YDAF-RELATED"/>
    <property type="match status" value="1"/>
</dbReference>
<dbReference type="Proteomes" id="UP000249799">
    <property type="component" value="Chromosome"/>
</dbReference>
<dbReference type="OrthoDB" id="5191051at2"/>
<keyword evidence="1" id="KW-0808">Transferase</keyword>
<dbReference type="InterPro" id="IPR000182">
    <property type="entry name" value="GNAT_dom"/>
</dbReference>
<proteinExistence type="predicted"/>
<evidence type="ECO:0000313" key="2">
    <source>
        <dbReference type="Proteomes" id="UP000249799"/>
    </source>
</evidence>
<accession>A0A2Z4FJV9</accession>
<reference evidence="1 2" key="1">
    <citation type="submission" date="2018-06" db="EMBL/GenBank/DDBJ databases">
        <title>Lujinxingia sediminis gen. nov. sp. nov., a new facultative anaerobic member of the class Deltaproteobacteria, and proposal of Lujinxingaceae fam. nov.</title>
        <authorList>
            <person name="Guo L.-Y."/>
            <person name="Li C.-M."/>
            <person name="Wang S."/>
            <person name="Du Z.-J."/>
        </authorList>
    </citation>
    <scope>NUCLEOTIDE SEQUENCE [LARGE SCALE GENOMIC DNA]</scope>
    <source>
        <strain evidence="1 2">FA350</strain>
    </source>
</reference>
<name>A0A2Z4FJV9_9DELT</name>
<dbReference type="InterPro" id="IPR051908">
    <property type="entry name" value="Ribosomal_N-acetyltransferase"/>
</dbReference>
<dbReference type="PANTHER" id="PTHR43441">
    <property type="entry name" value="RIBOSOMAL-PROTEIN-SERINE ACETYLTRANSFERASE"/>
    <property type="match status" value="1"/>
</dbReference>
<dbReference type="GO" id="GO:0008999">
    <property type="term" value="F:protein-N-terminal-alanine acetyltransferase activity"/>
    <property type="evidence" value="ECO:0007669"/>
    <property type="project" value="TreeGrafter"/>
</dbReference>
<dbReference type="GO" id="GO:0005737">
    <property type="term" value="C:cytoplasm"/>
    <property type="evidence" value="ECO:0007669"/>
    <property type="project" value="TreeGrafter"/>
</dbReference>
<dbReference type="AlphaFoldDB" id="A0A2Z4FJV9"/>
<dbReference type="Gene3D" id="3.40.630.30">
    <property type="match status" value="1"/>
</dbReference>
<dbReference type="PROSITE" id="PS51186">
    <property type="entry name" value="GNAT"/>
    <property type="match status" value="1"/>
</dbReference>
<gene>
    <name evidence="1" type="ORF">DN745_07710</name>
</gene>
<dbReference type="EMBL" id="CP030032">
    <property type="protein sequence ID" value="AWV89233.1"/>
    <property type="molecule type" value="Genomic_DNA"/>
</dbReference>
<keyword evidence="2" id="KW-1185">Reference proteome</keyword>
<organism evidence="1 2">
    <name type="scientific">Bradymonas sediminis</name>
    <dbReference type="NCBI Taxonomy" id="1548548"/>
    <lineage>
        <taxon>Bacteria</taxon>
        <taxon>Deltaproteobacteria</taxon>
        <taxon>Bradymonadales</taxon>
        <taxon>Bradymonadaceae</taxon>
        <taxon>Bradymonas</taxon>
    </lineage>
</organism>
<sequence length="183" mass="20984">MFAFTIDEKIELRLHEEHHAEELFALTDRNRAHLGRWFPWVEHTQNVDDTLKFIKGVRRGYADNEAVLTSVWCDGNIAGTLGISRIDWNIGSGEIGYWLGADYEGRGIITRSCRALISYAFDTLKLNRIVIKCQPENTRSSAVAKRLGFSYEGTLRESAKHNGKLHDMEVYSVLRRERSDAPR</sequence>
<evidence type="ECO:0000313" key="1">
    <source>
        <dbReference type="EMBL" id="AWV89233.1"/>
    </source>
</evidence>
<dbReference type="KEGG" id="bsed:DN745_07710"/>
<protein>
    <submittedName>
        <fullName evidence="1">RimJ/RimL family protein N-acetyltransferase</fullName>
    </submittedName>
</protein>
<dbReference type="SUPFAM" id="SSF55729">
    <property type="entry name" value="Acyl-CoA N-acyltransferases (Nat)"/>
    <property type="match status" value="1"/>
</dbReference>
<dbReference type="InterPro" id="IPR016181">
    <property type="entry name" value="Acyl_CoA_acyltransferase"/>
</dbReference>